<dbReference type="Proteomes" id="UP000267821">
    <property type="component" value="Unassembled WGS sequence"/>
</dbReference>
<keyword evidence="6" id="KW-0175">Coiled coil</keyword>
<dbReference type="PANTHER" id="PTHR21227:SF0">
    <property type="entry name" value="TRNA-SPLICING ENDONUCLEASE SUBUNIT SEN2"/>
    <property type="match status" value="1"/>
</dbReference>
<feature type="domain" description="tRNA intron endonuclease catalytic" evidence="8">
    <location>
        <begin position="270"/>
        <end position="357"/>
    </location>
</feature>
<dbReference type="OrthoDB" id="10249562at2759"/>
<protein>
    <recommendedName>
        <fullName evidence="4">tRNA-splicing endonuclease subunit Sen2</fullName>
        <ecNumber evidence="4">4.6.1.16</ecNumber>
    </recommendedName>
</protein>
<dbReference type="Pfam" id="PF01974">
    <property type="entry name" value="tRNA_int_endo"/>
    <property type="match status" value="1"/>
</dbReference>
<dbReference type="GO" id="GO:0000214">
    <property type="term" value="C:tRNA-intron endonuclease complex"/>
    <property type="evidence" value="ECO:0007669"/>
    <property type="project" value="UniProtKB-UniRule"/>
</dbReference>
<dbReference type="GO" id="GO:0005737">
    <property type="term" value="C:cytoplasm"/>
    <property type="evidence" value="ECO:0007669"/>
    <property type="project" value="TreeGrafter"/>
</dbReference>
<dbReference type="EMBL" id="ML121582">
    <property type="protein sequence ID" value="RPB19894.1"/>
    <property type="molecule type" value="Genomic_DNA"/>
</dbReference>
<keyword evidence="3 4" id="KW-0456">Lyase</keyword>
<dbReference type="EC" id="4.6.1.16" evidence="4"/>
<evidence type="ECO:0000256" key="3">
    <source>
        <dbReference type="ARBA" id="ARBA00023239"/>
    </source>
</evidence>
<evidence type="ECO:0000256" key="5">
    <source>
        <dbReference type="PIRSR" id="PIRSR011789-1"/>
    </source>
</evidence>
<evidence type="ECO:0000256" key="2">
    <source>
        <dbReference type="ARBA" id="ARBA00022694"/>
    </source>
</evidence>
<dbReference type="CDD" id="cd22363">
    <property type="entry name" value="tRNA-intron_lyase_C"/>
    <property type="match status" value="1"/>
</dbReference>
<dbReference type="InterPro" id="IPR006677">
    <property type="entry name" value="tRNA_intron_Endonuc_cat-like"/>
</dbReference>
<dbReference type="InterPro" id="IPR011856">
    <property type="entry name" value="tRNA_endonuc-like_dom_sf"/>
</dbReference>
<dbReference type="GO" id="GO:0003676">
    <property type="term" value="F:nucleic acid binding"/>
    <property type="evidence" value="ECO:0007669"/>
    <property type="project" value="InterPro"/>
</dbReference>
<keyword evidence="2 4" id="KW-0819">tRNA processing</keyword>
<evidence type="ECO:0000256" key="4">
    <source>
        <dbReference type="PIRNR" id="PIRNR011789"/>
    </source>
</evidence>
<dbReference type="PANTHER" id="PTHR21227">
    <property type="entry name" value="TRNA-SPLICING ENDONUCLEASE SUBUNIT SEN2"/>
    <property type="match status" value="1"/>
</dbReference>
<dbReference type="NCBIfam" id="TIGR00324">
    <property type="entry name" value="endA"/>
    <property type="match status" value="1"/>
</dbReference>
<evidence type="ECO:0000256" key="6">
    <source>
        <dbReference type="SAM" id="Coils"/>
    </source>
</evidence>
<feature type="active site" evidence="5">
    <location>
        <position position="349"/>
    </location>
</feature>
<dbReference type="InterPro" id="IPR016589">
    <property type="entry name" value="tRNA_splic_SEN2"/>
</dbReference>
<dbReference type="InterPro" id="IPR036167">
    <property type="entry name" value="tRNA_intron_Endo_cat-like_sf"/>
</dbReference>
<evidence type="ECO:0000313" key="10">
    <source>
        <dbReference type="Proteomes" id="UP000267821"/>
    </source>
</evidence>
<evidence type="ECO:0000256" key="1">
    <source>
        <dbReference type="ARBA" id="ARBA00008078"/>
    </source>
</evidence>
<feature type="compositionally biased region" description="Polar residues" evidence="7">
    <location>
        <begin position="178"/>
        <end position="196"/>
    </location>
</feature>
<feature type="active site" evidence="5">
    <location>
        <position position="300"/>
    </location>
</feature>
<accession>A0A3N4LAH4</accession>
<dbReference type="GO" id="GO:0000379">
    <property type="term" value="P:tRNA-type intron splice site recognition and cleavage"/>
    <property type="evidence" value="ECO:0007669"/>
    <property type="project" value="TreeGrafter"/>
</dbReference>
<dbReference type="Gene3D" id="3.40.1350.10">
    <property type="match status" value="1"/>
</dbReference>
<dbReference type="PIRSF" id="PIRSF011789">
    <property type="entry name" value="tRNA_splic_SEN2"/>
    <property type="match status" value="1"/>
</dbReference>
<dbReference type="STRING" id="1051890.A0A3N4LAH4"/>
<evidence type="ECO:0000313" key="9">
    <source>
        <dbReference type="EMBL" id="RPB19894.1"/>
    </source>
</evidence>
<evidence type="ECO:0000259" key="8">
    <source>
        <dbReference type="Pfam" id="PF01974"/>
    </source>
</evidence>
<dbReference type="InterPro" id="IPR006676">
    <property type="entry name" value="tRNA_splic"/>
</dbReference>
<dbReference type="AlphaFoldDB" id="A0A3N4LAH4"/>
<organism evidence="9 10">
    <name type="scientific">Terfezia boudieri ATCC MYA-4762</name>
    <dbReference type="NCBI Taxonomy" id="1051890"/>
    <lineage>
        <taxon>Eukaryota</taxon>
        <taxon>Fungi</taxon>
        <taxon>Dikarya</taxon>
        <taxon>Ascomycota</taxon>
        <taxon>Pezizomycotina</taxon>
        <taxon>Pezizomycetes</taxon>
        <taxon>Pezizales</taxon>
        <taxon>Pezizaceae</taxon>
        <taxon>Terfezia</taxon>
    </lineage>
</organism>
<comment type="function">
    <text evidence="4">Constitutes one of the two catalytic subunit of the tRNA-splicing endonuclease complex, a complex responsible for identification and cleavage of the splice sites in pre-tRNA. It cleaves pre-tRNA at the 5'- and 3'-splice sites to release the intron. The products are an intron and two tRNA half-molecules bearing 2',3'-cyclic phosphate and 5'-OH termini. There are no conserved sequences at the splice sites, but the intron is invariably located at the same site in the gene, placing the splice sites an invariant distance from the constant structural features of the tRNA body.</text>
</comment>
<gene>
    <name evidence="9" type="ORF">L211DRAFT_793399</name>
</gene>
<proteinExistence type="inferred from homology"/>
<dbReference type="GO" id="GO:0000213">
    <property type="term" value="F:tRNA-intron lyase activity"/>
    <property type="evidence" value="ECO:0007669"/>
    <property type="project" value="UniProtKB-UniRule"/>
</dbReference>
<dbReference type="FunCoup" id="A0A3N4LAH4">
    <property type="interactions" value="59"/>
</dbReference>
<feature type="coiled-coil region" evidence="6">
    <location>
        <begin position="125"/>
        <end position="161"/>
    </location>
</feature>
<evidence type="ECO:0000256" key="7">
    <source>
        <dbReference type="SAM" id="MobiDB-lite"/>
    </source>
</evidence>
<reference evidence="9 10" key="1">
    <citation type="journal article" date="2018" name="Nat. Ecol. Evol.">
        <title>Pezizomycetes genomes reveal the molecular basis of ectomycorrhizal truffle lifestyle.</title>
        <authorList>
            <person name="Murat C."/>
            <person name="Payen T."/>
            <person name="Noel B."/>
            <person name="Kuo A."/>
            <person name="Morin E."/>
            <person name="Chen J."/>
            <person name="Kohler A."/>
            <person name="Krizsan K."/>
            <person name="Balestrini R."/>
            <person name="Da Silva C."/>
            <person name="Montanini B."/>
            <person name="Hainaut M."/>
            <person name="Levati E."/>
            <person name="Barry K.W."/>
            <person name="Belfiori B."/>
            <person name="Cichocki N."/>
            <person name="Clum A."/>
            <person name="Dockter R.B."/>
            <person name="Fauchery L."/>
            <person name="Guy J."/>
            <person name="Iotti M."/>
            <person name="Le Tacon F."/>
            <person name="Lindquist E.A."/>
            <person name="Lipzen A."/>
            <person name="Malagnac F."/>
            <person name="Mello A."/>
            <person name="Molinier V."/>
            <person name="Miyauchi S."/>
            <person name="Poulain J."/>
            <person name="Riccioni C."/>
            <person name="Rubini A."/>
            <person name="Sitrit Y."/>
            <person name="Splivallo R."/>
            <person name="Traeger S."/>
            <person name="Wang M."/>
            <person name="Zifcakova L."/>
            <person name="Wipf D."/>
            <person name="Zambonelli A."/>
            <person name="Paolocci F."/>
            <person name="Nowrousian M."/>
            <person name="Ottonello S."/>
            <person name="Baldrian P."/>
            <person name="Spatafora J.W."/>
            <person name="Henrissat B."/>
            <person name="Nagy L.G."/>
            <person name="Aury J.M."/>
            <person name="Wincker P."/>
            <person name="Grigoriev I.V."/>
            <person name="Bonfante P."/>
            <person name="Martin F.M."/>
        </authorList>
    </citation>
    <scope>NUCLEOTIDE SEQUENCE [LARGE SCALE GENOMIC DNA]</scope>
    <source>
        <strain evidence="9 10">ATCC MYA-4762</strain>
    </source>
</reference>
<dbReference type="FunFam" id="3.40.1350.10:FF:000007">
    <property type="entry name" value="tRNA-splicing endonuclease subunit Sen2"/>
    <property type="match status" value="1"/>
</dbReference>
<dbReference type="InParanoid" id="A0A3N4LAH4"/>
<comment type="similarity">
    <text evidence="1 4">Belongs to the tRNA-intron endonuclease family.</text>
</comment>
<name>A0A3N4LAH4_9PEZI</name>
<dbReference type="SUPFAM" id="SSF53032">
    <property type="entry name" value="tRNA-intron endonuclease catalytic domain-like"/>
    <property type="match status" value="1"/>
</dbReference>
<keyword evidence="10" id="KW-1185">Reference proteome</keyword>
<feature type="region of interest" description="Disordered" evidence="7">
    <location>
        <begin position="165"/>
        <end position="196"/>
    </location>
</feature>
<feature type="active site" evidence="5">
    <location>
        <position position="308"/>
    </location>
</feature>
<sequence>MTTNTTCPKPSRQKKPNYNIIHADSLPLQAVPLPPLIPHNPLSLLHIIYAYLFPSPSSYAQPSPLYTATFSKATCSVNVTDAVSIQGLWCRGFFGKGSLSRSEPTWLTRTRRRLGVIGKNESLTAEELTERRRIERREFKKERARLEKEKLERILAEEGKITLDISGEAPKADEEDSNSTPARGTSQEAETRQPIITSQRPVVDVEELEHLQLTLEEAFFLTFGLGALVIIDGSSNHEKQLSNNELLNLFRMYSYTPVREVEALRPDDPFMVNYVVYHHFRSLGWVVKPGVKFAVDYLLYNRGPAFTHAEFAVIIMPSYSHPYWSEHQEKRQGWHWLHCVNRVSSQVKKTLIMCFVDIPPPKAEKGDVNIPALLGSYKVREVSLRRWLPNRNRD</sequence>